<accession>A0AAE9HXY4</accession>
<name>A0AAE9HXY4_9BURK</name>
<dbReference type="EMBL" id="CP097330">
    <property type="protein sequence ID" value="URF02806.1"/>
    <property type="molecule type" value="Genomic_DNA"/>
</dbReference>
<proteinExistence type="predicted"/>
<evidence type="ECO:0000313" key="2">
    <source>
        <dbReference type="Proteomes" id="UP001056132"/>
    </source>
</evidence>
<gene>
    <name evidence="1" type="ORF">M5D45_09495</name>
</gene>
<reference evidence="1" key="2">
    <citation type="submission" date="2022-05" db="EMBL/GenBank/DDBJ databases">
        <authorList>
            <person name="Kunte H.-J."/>
        </authorList>
    </citation>
    <scope>NUCLEOTIDE SEQUENCE</scope>
    <source>
        <strain evidence="1">G5</strain>
    </source>
</reference>
<dbReference type="AlphaFoldDB" id="A0AAE9HXY4"/>
<organism evidence="1 2">
    <name type="scientific">Cupriavidus campinensis</name>
    <dbReference type="NCBI Taxonomy" id="151783"/>
    <lineage>
        <taxon>Bacteria</taxon>
        <taxon>Pseudomonadati</taxon>
        <taxon>Pseudomonadota</taxon>
        <taxon>Betaproteobacteria</taxon>
        <taxon>Burkholderiales</taxon>
        <taxon>Burkholderiaceae</taxon>
        <taxon>Cupriavidus</taxon>
    </lineage>
</organism>
<dbReference type="RefSeq" id="WP_250024537.1">
    <property type="nucleotide sequence ID" value="NZ_CP097330.1"/>
</dbReference>
<dbReference type="Proteomes" id="UP001056132">
    <property type="component" value="Chromosome 1"/>
</dbReference>
<sequence length="133" mass="15264">MTLDERLDNWGRAQRLGGYSGRAIGSAEGRYRASPPQANIERMLIDEKDAEEVERAWARLMPFDKDVLRLYYIWEAPPSLICRRLRIRYRPASVLDLAIAHAKQEIGKALKAICETKSLIEQRQNLAYTACTI</sequence>
<evidence type="ECO:0000313" key="1">
    <source>
        <dbReference type="EMBL" id="URF02806.1"/>
    </source>
</evidence>
<dbReference type="KEGG" id="ccam:M5D45_09495"/>
<reference evidence="1" key="1">
    <citation type="journal article" date="2022" name="Microbiol. Resour. Announc.">
        <title>Genome Sequence of Cupriavidus campinensis Strain G5, a Member of a Bacterial Consortium Capable of Polyethylene Degradation.</title>
        <authorList>
            <person name="Schneider B."/>
            <person name="Pfeiffer F."/>
            <person name="Dyall-Smith M."/>
            <person name="Kunte H.J."/>
        </authorList>
    </citation>
    <scope>NUCLEOTIDE SEQUENCE</scope>
    <source>
        <strain evidence="1">G5</strain>
    </source>
</reference>
<protein>
    <submittedName>
        <fullName evidence="1">Uncharacterized protein</fullName>
    </submittedName>
</protein>